<evidence type="ECO:0000313" key="2">
    <source>
        <dbReference type="EMBL" id="CAA59203.1"/>
    </source>
</evidence>
<organism evidence="2">
    <name type="scientific">Coxiella burnetii</name>
    <dbReference type="NCBI Taxonomy" id="777"/>
    <lineage>
        <taxon>Bacteria</taxon>
        <taxon>Pseudomonadati</taxon>
        <taxon>Pseudomonadota</taxon>
        <taxon>Gammaproteobacteria</taxon>
        <taxon>Legionellales</taxon>
        <taxon>Coxiellaceae</taxon>
        <taxon>Coxiella</taxon>
    </lineage>
</organism>
<protein>
    <submittedName>
        <fullName evidence="2">Orf 526</fullName>
    </submittedName>
</protein>
<sequence>MLAAHLIFSGQIPIGPIDPDSYFGNPGAIMDPEIEKIATGKYTITLLSARNVQNTQPAVVHISVMDDANETFCPRVTKALKFTYEPQNTDFPWKGMLEIAITEQELFEIREKSKGHPLPVTKKLLKRGQGTIVCCGIYTKEPLKNVAEKGQYDTQCDDLNLGIFHVRAHKPLGIAQRLVHLPLPEDASSAAVATENLFGLIRFILVNDPAKKKIYLPISCFAIEKRIEQEHIIGYSQKDSLALSQRAYYEYKKDGTLIGLVALIGVDVKIDGKLGFLYHPVWREKQWALKFNEKMFYCAVSRSEKEKVFKPPYYLEPTAIIVDVTETPVKRLKNTSEDYLWLEVSQISAKFSLFCAQNNLKLEKADSKNKSPFVALSMESISELTGEQKRAFVKILNIPGIIFSSSTLAKARLESKLQYIGPALIEAAADGNFTDVVDIINRIEPLYDYKEILKEALKTQRLGTGNTPLQEAIKGQHTSLVKYFSSLSASLKVINHKNHQGLTALNFATAIGSSPAIVQALEWCSQ</sequence>
<reference evidence="1" key="2">
    <citation type="submission" date="1999-02" db="EMBL/GenBank/DDBJ databases">
        <title>Sequence of QpDV plasmid.</title>
        <authorList>
            <person name="Radomski K.U."/>
            <person name="Willems H."/>
            <person name="Lautenschlaeger S."/>
            <person name="Jaeger C."/>
            <person name="Baljer G."/>
        </authorList>
    </citation>
    <scope>NUCLEOTIDE SEQUENCE</scope>
    <source>
        <strain evidence="1">R1140</strain>
        <plasmid evidence="1">QpDV</plasmid>
    </source>
</reference>
<dbReference type="Gene3D" id="1.25.40.20">
    <property type="entry name" value="Ankyrin repeat-containing domain"/>
    <property type="match status" value="1"/>
</dbReference>
<evidence type="ECO:0000313" key="1">
    <source>
        <dbReference type="EMBL" id="AAD33489.1"/>
    </source>
</evidence>
<dbReference type="SUPFAM" id="SSF48403">
    <property type="entry name" value="Ankyrin repeat"/>
    <property type="match status" value="1"/>
</dbReference>
<accession>Q45913</accession>
<dbReference type="EMBL" id="AF131076">
    <property type="protein sequence ID" value="AAD33489.1"/>
    <property type="molecule type" value="Genomic_DNA"/>
</dbReference>
<dbReference type="AlphaFoldDB" id="Q45913"/>
<dbReference type="InterPro" id="IPR008525">
    <property type="entry name" value="DUF807_COXBU"/>
</dbReference>
<dbReference type="InterPro" id="IPR036770">
    <property type="entry name" value="Ankyrin_rpt-contain_sf"/>
</dbReference>
<dbReference type="PIR" id="S52462">
    <property type="entry name" value="S52462"/>
</dbReference>
<dbReference type="EMBL" id="X84722">
    <property type="protein sequence ID" value="CAA59203.1"/>
    <property type="molecule type" value="Genomic_DNA"/>
</dbReference>
<reference evidence="2" key="1">
    <citation type="submission" date="1995-02" db="EMBL/GenBank/DDBJ databases">
        <authorList>
            <person name="Willems H."/>
            <person name="Thiele D."/>
            <person name="Valkova D."/>
        </authorList>
    </citation>
    <scope>NUCLEOTIDE SEQUENCE</scope>
</reference>
<geneLocation type="plasmid" evidence="1">
    <name>QpDV</name>
</geneLocation>
<dbReference type="Pfam" id="PF05660">
    <property type="entry name" value="DUF807"/>
    <property type="match status" value="1"/>
</dbReference>
<keyword evidence="1" id="KW-0614">Plasmid</keyword>
<proteinExistence type="predicted"/>
<dbReference type="SMR" id="Q45913"/>
<name>Q45913_COXBE</name>